<evidence type="ECO:0000313" key="5">
    <source>
        <dbReference type="Proteomes" id="UP000315400"/>
    </source>
</evidence>
<accession>A0A540VVD1</accession>
<feature type="transmembrane region" description="Helical" evidence="2">
    <location>
        <begin position="131"/>
        <end position="151"/>
    </location>
</feature>
<dbReference type="AlphaFoldDB" id="A0A540VVD1"/>
<comment type="caution">
    <text evidence="4">The sequence shown here is derived from an EMBL/GenBank/DDBJ whole genome shotgun (WGS) entry which is preliminary data.</text>
</comment>
<evidence type="ECO:0000313" key="4">
    <source>
        <dbReference type="EMBL" id="TQF00114.1"/>
    </source>
</evidence>
<dbReference type="EMBL" id="VIFK01000023">
    <property type="protein sequence ID" value="TQF00114.1"/>
    <property type="molecule type" value="Genomic_DNA"/>
</dbReference>
<feature type="transmembrane region" description="Helical" evidence="2">
    <location>
        <begin position="289"/>
        <end position="311"/>
    </location>
</feature>
<keyword evidence="2" id="KW-1133">Transmembrane helix</keyword>
<feature type="transmembrane region" description="Helical" evidence="2">
    <location>
        <begin position="107"/>
        <end position="124"/>
    </location>
</feature>
<feature type="transmembrane region" description="Helical" evidence="2">
    <location>
        <begin position="65"/>
        <end position="87"/>
    </location>
</feature>
<keyword evidence="4" id="KW-0808">Transferase</keyword>
<feature type="transmembrane region" description="Helical" evidence="2">
    <location>
        <begin position="237"/>
        <end position="257"/>
    </location>
</feature>
<dbReference type="GO" id="GO:0016747">
    <property type="term" value="F:acyltransferase activity, transferring groups other than amino-acyl groups"/>
    <property type="evidence" value="ECO:0007669"/>
    <property type="project" value="InterPro"/>
</dbReference>
<evidence type="ECO:0000256" key="2">
    <source>
        <dbReference type="SAM" id="Phobius"/>
    </source>
</evidence>
<dbReference type="Pfam" id="PF01757">
    <property type="entry name" value="Acyl_transf_3"/>
    <property type="match status" value="1"/>
</dbReference>
<proteinExistence type="predicted"/>
<feature type="transmembrane region" description="Helical" evidence="2">
    <location>
        <begin position="263"/>
        <end position="282"/>
    </location>
</feature>
<feature type="transmembrane region" description="Helical" evidence="2">
    <location>
        <begin position="211"/>
        <end position="230"/>
    </location>
</feature>
<feature type="transmembrane region" description="Helical" evidence="2">
    <location>
        <begin position="317"/>
        <end position="338"/>
    </location>
</feature>
<keyword evidence="4" id="KW-0012">Acyltransferase</keyword>
<feature type="domain" description="Acyltransferase 3" evidence="3">
    <location>
        <begin position="47"/>
        <end position="333"/>
    </location>
</feature>
<dbReference type="InterPro" id="IPR002656">
    <property type="entry name" value="Acyl_transf_3_dom"/>
</dbReference>
<keyword evidence="2" id="KW-0472">Membrane</keyword>
<evidence type="ECO:0000256" key="1">
    <source>
        <dbReference type="SAM" id="MobiDB-lite"/>
    </source>
</evidence>
<feature type="region of interest" description="Disordered" evidence="1">
    <location>
        <begin position="1"/>
        <end position="20"/>
    </location>
</feature>
<protein>
    <submittedName>
        <fullName evidence="4">Acyltransferase</fullName>
    </submittedName>
</protein>
<gene>
    <name evidence="4" type="ORF">FKY71_05035</name>
</gene>
<sequence>MTERADAHPEAGPTPAHSDDRARGMRLLRWVDALRPDAAGISRNFAAARGFSILMVVTSHYFSPSLLWVGSTVALFVFAFSSAHFTTEKYGTSVSIGRFWKSKFERLGWRLLTIAVFLAVVFLGQGESGMLTWQTLVAVTGLSGFLTWFGIPNPSPYGMGVWFLTLLLIFYAAYPLLARGLARPGGPLVGAVIAVTTGIVLEWTVPMGHMLWMTAGAFVLGVCWVLAGWAASPARTASLIVLAVCTIAAGYTIGAAYRSELNIIGLFALSLACVQALFVVPLPRVVLTIGAWLGVRSLEIYLIHTYLFVGSEHFGPAVGYLASVAIVIPSAWALHALASAWRLGSGRGAVSRVAS</sequence>
<reference evidence="4 5" key="1">
    <citation type="submission" date="2019-06" db="EMBL/GenBank/DDBJ databases">
        <title>Metagenome assembled Genome of Spiribacter salinus SL48-SHIP from the microbial mat of Salt Lake 48 (Novosibirsk region, Russia).</title>
        <authorList>
            <person name="Shipova A."/>
            <person name="Rozanov A.S."/>
            <person name="Bryanskaya A.V."/>
            <person name="Peltek S.E."/>
        </authorList>
    </citation>
    <scope>NUCLEOTIDE SEQUENCE [LARGE SCALE GENOMIC DNA]</scope>
    <source>
        <strain evidence="4">SL48-SHIP-2</strain>
    </source>
</reference>
<feature type="transmembrane region" description="Helical" evidence="2">
    <location>
        <begin position="188"/>
        <end position="205"/>
    </location>
</feature>
<feature type="transmembrane region" description="Helical" evidence="2">
    <location>
        <begin position="157"/>
        <end position="176"/>
    </location>
</feature>
<evidence type="ECO:0000259" key="3">
    <source>
        <dbReference type="Pfam" id="PF01757"/>
    </source>
</evidence>
<keyword evidence="2" id="KW-0812">Transmembrane</keyword>
<organism evidence="4 5">
    <name type="scientific">Spiribacter salinus</name>
    <dbReference type="NCBI Taxonomy" id="1335746"/>
    <lineage>
        <taxon>Bacteria</taxon>
        <taxon>Pseudomonadati</taxon>
        <taxon>Pseudomonadota</taxon>
        <taxon>Gammaproteobacteria</taxon>
        <taxon>Chromatiales</taxon>
        <taxon>Ectothiorhodospiraceae</taxon>
        <taxon>Spiribacter</taxon>
    </lineage>
</organism>
<name>A0A540VVD1_9GAMM</name>
<dbReference type="Proteomes" id="UP000315400">
    <property type="component" value="Unassembled WGS sequence"/>
</dbReference>